<keyword evidence="11" id="KW-1185">Reference proteome</keyword>
<evidence type="ECO:0000313" key="10">
    <source>
        <dbReference type="EMBL" id="SDH07896.1"/>
    </source>
</evidence>
<keyword evidence="6" id="KW-0680">Restriction system</keyword>
<comment type="catalytic activity">
    <reaction evidence="7">
        <text>a 2'-deoxyadenosine in DNA + S-adenosyl-L-methionine = an N(6)-methyl-2'-deoxyadenosine in DNA + S-adenosyl-L-homocysteine + H(+)</text>
        <dbReference type="Rhea" id="RHEA:15197"/>
        <dbReference type="Rhea" id="RHEA-COMP:12418"/>
        <dbReference type="Rhea" id="RHEA-COMP:12419"/>
        <dbReference type="ChEBI" id="CHEBI:15378"/>
        <dbReference type="ChEBI" id="CHEBI:57856"/>
        <dbReference type="ChEBI" id="CHEBI:59789"/>
        <dbReference type="ChEBI" id="CHEBI:90615"/>
        <dbReference type="ChEBI" id="CHEBI:90616"/>
        <dbReference type="EC" id="2.1.1.72"/>
    </reaction>
</comment>
<evidence type="ECO:0000256" key="7">
    <source>
        <dbReference type="ARBA" id="ARBA00047942"/>
    </source>
</evidence>
<accession>A0A1G7ZH77</accession>
<dbReference type="PANTHER" id="PTHR42933">
    <property type="entry name" value="SLR6095 PROTEIN"/>
    <property type="match status" value="1"/>
</dbReference>
<evidence type="ECO:0000259" key="8">
    <source>
        <dbReference type="Pfam" id="PF02384"/>
    </source>
</evidence>
<keyword evidence="5" id="KW-0949">S-adenosyl-L-methionine</keyword>
<dbReference type="GO" id="GO:0009307">
    <property type="term" value="P:DNA restriction-modification system"/>
    <property type="evidence" value="ECO:0007669"/>
    <property type="project" value="UniProtKB-KW"/>
</dbReference>
<gene>
    <name evidence="10" type="ORF">SAMN04487901_1165</name>
</gene>
<dbReference type="STRING" id="645274.SAMN04487901_1165"/>
<dbReference type="RefSeq" id="WP_091818715.1">
    <property type="nucleotide sequence ID" value="NZ_FNCQ01000016.1"/>
</dbReference>
<evidence type="ECO:0000256" key="5">
    <source>
        <dbReference type="ARBA" id="ARBA00022691"/>
    </source>
</evidence>
<dbReference type="GO" id="GO:0032259">
    <property type="term" value="P:methylation"/>
    <property type="evidence" value="ECO:0007669"/>
    <property type="project" value="UniProtKB-KW"/>
</dbReference>
<keyword evidence="3" id="KW-0489">Methyltransferase</keyword>
<reference evidence="11" key="1">
    <citation type="submission" date="2016-10" db="EMBL/GenBank/DDBJ databases">
        <authorList>
            <person name="Varghese N."/>
            <person name="Submissions S."/>
        </authorList>
    </citation>
    <scope>NUCLEOTIDE SEQUENCE [LARGE SCALE GENOMIC DNA]</scope>
    <source>
        <strain evidence="11">BP1-148</strain>
    </source>
</reference>
<dbReference type="EC" id="2.1.1.72" evidence="2"/>
<evidence type="ECO:0000313" key="11">
    <source>
        <dbReference type="Proteomes" id="UP000198779"/>
    </source>
</evidence>
<dbReference type="GO" id="GO:0009007">
    <property type="term" value="F:site-specific DNA-methyltransferase (adenine-specific) activity"/>
    <property type="evidence" value="ECO:0007669"/>
    <property type="project" value="UniProtKB-EC"/>
</dbReference>
<evidence type="ECO:0000256" key="4">
    <source>
        <dbReference type="ARBA" id="ARBA00022679"/>
    </source>
</evidence>
<dbReference type="InterPro" id="IPR022749">
    <property type="entry name" value="D12N6_MeTrfase_N"/>
</dbReference>
<dbReference type="Pfam" id="PF12161">
    <property type="entry name" value="HsdM_N"/>
    <property type="match status" value="1"/>
</dbReference>
<evidence type="ECO:0000256" key="2">
    <source>
        <dbReference type="ARBA" id="ARBA00011900"/>
    </source>
</evidence>
<dbReference type="InterPro" id="IPR051537">
    <property type="entry name" value="DNA_Adenine_Mtase"/>
</dbReference>
<evidence type="ECO:0000256" key="6">
    <source>
        <dbReference type="ARBA" id="ARBA00022747"/>
    </source>
</evidence>
<dbReference type="Proteomes" id="UP000198779">
    <property type="component" value="Unassembled WGS sequence"/>
</dbReference>
<dbReference type="PRINTS" id="PR00507">
    <property type="entry name" value="N12N6MTFRASE"/>
</dbReference>
<feature type="domain" description="N6 adenine-specific DNA methyltransferase N-terminal" evidence="9">
    <location>
        <begin position="10"/>
        <end position="98"/>
    </location>
</feature>
<protein>
    <recommendedName>
        <fullName evidence="2">site-specific DNA-methyltransferase (adenine-specific)</fullName>
        <ecNumber evidence="2">2.1.1.72</ecNumber>
    </recommendedName>
</protein>
<evidence type="ECO:0000256" key="1">
    <source>
        <dbReference type="ARBA" id="ARBA00006594"/>
    </source>
</evidence>
<proteinExistence type="inferred from homology"/>
<evidence type="ECO:0000256" key="3">
    <source>
        <dbReference type="ARBA" id="ARBA00022603"/>
    </source>
</evidence>
<comment type="similarity">
    <text evidence="1">Belongs to the N(4)/N(6)-methyltransferase family.</text>
</comment>
<sequence>MKYDNTFKAIDQILWKEPGCGSELDYLEQKSWMLFLKYLDDLETEREEEAELDGKTYKRLVSGFYRWSQWATPKKRDPQTGKMVLDTVNAMSGDDLVEFVDQKLFPYLKGFQSSATQTDSLEYKIGEIFGELHNKIRSGFNMREIINMIDELHFQSAEDKHEMTVLYESNIQRMGNAGRNGGEYYTPRPLIRSIIKVVDPQIGETVYDPACGSAGFLCEAFLYMKDKIKSVKDHEILQKETFYGKEKKGLPYIIATMNMIFHGVSAPNITHGNTLAMNLSQIQESDRKNVILANPPFGGNERGEVLQNFEIRTSETAYMFMQHFVKMLKAGGRAGIVIKNTFLSNGDASAIRKMLLENCNLHTILDLPSGVFTGAGVKTVVLFFTKGEPTEKIWYYQLDKHFTKTQPLTEADMEEFLTLQKTQAESEHSWTLDVSTLDDACDLSVKNPNKVEEVDERTPSEIAETILALNSENQTLINEIMEMVK</sequence>
<dbReference type="GO" id="GO:0003677">
    <property type="term" value="F:DNA binding"/>
    <property type="evidence" value="ECO:0007669"/>
    <property type="project" value="InterPro"/>
</dbReference>
<dbReference type="InterPro" id="IPR038333">
    <property type="entry name" value="T1MK-like_N_sf"/>
</dbReference>
<dbReference type="InterPro" id="IPR029063">
    <property type="entry name" value="SAM-dependent_MTases_sf"/>
</dbReference>
<dbReference type="Gene3D" id="1.20.1260.30">
    <property type="match status" value="1"/>
</dbReference>
<dbReference type="GO" id="GO:0008170">
    <property type="term" value="F:N-methyltransferase activity"/>
    <property type="evidence" value="ECO:0007669"/>
    <property type="project" value="InterPro"/>
</dbReference>
<keyword evidence="4" id="KW-0808">Transferase</keyword>
<dbReference type="Gene3D" id="3.40.50.150">
    <property type="entry name" value="Vaccinia Virus protein VP39"/>
    <property type="match status" value="1"/>
</dbReference>
<feature type="domain" description="DNA methylase adenine-specific" evidence="8">
    <location>
        <begin position="160"/>
        <end position="453"/>
    </location>
</feature>
<dbReference type="EMBL" id="FNCQ01000016">
    <property type="protein sequence ID" value="SDH07896.1"/>
    <property type="molecule type" value="Genomic_DNA"/>
</dbReference>
<dbReference type="AlphaFoldDB" id="A0A1G7ZH77"/>
<dbReference type="PANTHER" id="PTHR42933:SF4">
    <property type="entry name" value="TYPE I RESTRICTION ENZYME ECOKI METHYLASE SUBUNIT"/>
    <property type="match status" value="1"/>
</dbReference>
<organism evidence="10 11">
    <name type="scientific">Prevotella communis</name>
    <dbReference type="NCBI Taxonomy" id="2913614"/>
    <lineage>
        <taxon>Bacteria</taxon>
        <taxon>Pseudomonadati</taxon>
        <taxon>Bacteroidota</taxon>
        <taxon>Bacteroidia</taxon>
        <taxon>Bacteroidales</taxon>
        <taxon>Prevotellaceae</taxon>
        <taxon>Prevotella</taxon>
    </lineage>
</organism>
<name>A0A1G7ZH77_9BACT</name>
<dbReference type="Pfam" id="PF02384">
    <property type="entry name" value="N6_Mtase"/>
    <property type="match status" value="1"/>
</dbReference>
<dbReference type="InterPro" id="IPR003356">
    <property type="entry name" value="DNA_methylase_A-5"/>
</dbReference>
<evidence type="ECO:0000259" key="9">
    <source>
        <dbReference type="Pfam" id="PF12161"/>
    </source>
</evidence>
<dbReference type="SUPFAM" id="SSF53335">
    <property type="entry name" value="S-adenosyl-L-methionine-dependent methyltransferases"/>
    <property type="match status" value="1"/>
</dbReference>